<evidence type="ECO:0000313" key="3">
    <source>
        <dbReference type="Proteomes" id="UP000298416"/>
    </source>
</evidence>
<accession>A0A8X8VW61</accession>
<dbReference type="Proteomes" id="UP000298416">
    <property type="component" value="Unassembled WGS sequence"/>
</dbReference>
<protein>
    <submittedName>
        <fullName evidence="2">Uncharacterized protein</fullName>
    </submittedName>
</protein>
<dbReference type="EMBL" id="PNBA02000540">
    <property type="protein sequence ID" value="KAG6383483.1"/>
    <property type="molecule type" value="Genomic_DNA"/>
</dbReference>
<proteinExistence type="predicted"/>
<sequence>MERILDRYERSSSVDGPKAPDLQSPGSWNVELGKLKTRLEVLQKNHRNLSNSSYRIVQQ</sequence>
<gene>
    <name evidence="2" type="ORF">SASPL_156762</name>
</gene>
<comment type="caution">
    <text evidence="2">The sequence shown here is derived from an EMBL/GenBank/DDBJ whole genome shotgun (WGS) entry which is preliminary data.</text>
</comment>
<name>A0A8X8VW61_SALSN</name>
<evidence type="ECO:0000256" key="1">
    <source>
        <dbReference type="SAM" id="MobiDB-lite"/>
    </source>
</evidence>
<reference evidence="2" key="2">
    <citation type="submission" date="2020-08" db="EMBL/GenBank/DDBJ databases">
        <title>Plant Genome Project.</title>
        <authorList>
            <person name="Zhang R.-G."/>
        </authorList>
    </citation>
    <scope>NUCLEOTIDE SEQUENCE</scope>
    <source>
        <strain evidence="2">Huo1</strain>
        <tissue evidence="2">Leaf</tissue>
    </source>
</reference>
<dbReference type="AlphaFoldDB" id="A0A8X8VW61"/>
<reference evidence="2" key="1">
    <citation type="submission" date="2018-01" db="EMBL/GenBank/DDBJ databases">
        <authorList>
            <person name="Mao J.F."/>
        </authorList>
    </citation>
    <scope>NUCLEOTIDE SEQUENCE</scope>
    <source>
        <strain evidence="2">Huo1</strain>
        <tissue evidence="2">Leaf</tissue>
    </source>
</reference>
<feature type="compositionally biased region" description="Basic and acidic residues" evidence="1">
    <location>
        <begin position="1"/>
        <end position="12"/>
    </location>
</feature>
<organism evidence="2">
    <name type="scientific">Salvia splendens</name>
    <name type="common">Scarlet sage</name>
    <dbReference type="NCBI Taxonomy" id="180675"/>
    <lineage>
        <taxon>Eukaryota</taxon>
        <taxon>Viridiplantae</taxon>
        <taxon>Streptophyta</taxon>
        <taxon>Embryophyta</taxon>
        <taxon>Tracheophyta</taxon>
        <taxon>Spermatophyta</taxon>
        <taxon>Magnoliopsida</taxon>
        <taxon>eudicotyledons</taxon>
        <taxon>Gunneridae</taxon>
        <taxon>Pentapetalae</taxon>
        <taxon>asterids</taxon>
        <taxon>lamiids</taxon>
        <taxon>Lamiales</taxon>
        <taxon>Lamiaceae</taxon>
        <taxon>Nepetoideae</taxon>
        <taxon>Mentheae</taxon>
        <taxon>Salviinae</taxon>
        <taxon>Salvia</taxon>
        <taxon>Salvia subgen. Calosphace</taxon>
        <taxon>core Calosphace</taxon>
    </lineage>
</organism>
<evidence type="ECO:0000313" key="2">
    <source>
        <dbReference type="EMBL" id="KAG6383483.1"/>
    </source>
</evidence>
<keyword evidence="3" id="KW-1185">Reference proteome</keyword>
<feature type="region of interest" description="Disordered" evidence="1">
    <location>
        <begin position="1"/>
        <end position="27"/>
    </location>
</feature>